<evidence type="ECO:0000256" key="4">
    <source>
        <dbReference type="ARBA" id="ARBA00022679"/>
    </source>
</evidence>
<sequence length="236" mass="25446">MFLPEDGRNLAYQAARLLQQRYAPEQGVTIDIEKHIPVSAGMGGGSADAAAVLRALNRLWHLGLDRRTLAALGLTLDSDVPFCVYSETALVTGRGEIVTPLGATPDCWVVIAKPPVPVSTPQILSVATTPAALPHPDTQRVIAGIRQHDLPLMAGGMGNALETISEEKIPEIRRIRQKMGQFGAITAQMTGTGPTVFGIAATRSRAQRIYNGLRGFVPEVYVVRPLKHQEKEVKAE</sequence>
<keyword evidence="9" id="KW-0414">Isoprene biosynthesis</keyword>
<comment type="pathway">
    <text evidence="9">Isoprenoid biosynthesis; isopentenyl diphosphate biosynthesis via DXP pathway; isopentenyl diphosphate from 1-deoxy-D-xylulose 5-phosphate: step 3/6.</text>
</comment>
<proteinExistence type="inferred from homology"/>
<evidence type="ECO:0000259" key="11">
    <source>
        <dbReference type="Pfam" id="PF08544"/>
    </source>
</evidence>
<evidence type="ECO:0000256" key="9">
    <source>
        <dbReference type="HAMAP-Rule" id="MF_00061"/>
    </source>
</evidence>
<keyword evidence="7 9" id="KW-0067">ATP-binding</keyword>
<dbReference type="STRING" id="1231336.L248_0977"/>
<evidence type="ECO:0000256" key="1">
    <source>
        <dbReference type="ARBA" id="ARBA00009684"/>
    </source>
</evidence>
<evidence type="ECO:0000313" key="12">
    <source>
        <dbReference type="EMBL" id="ERL64435.1"/>
    </source>
</evidence>
<dbReference type="HAMAP" id="MF_00061">
    <property type="entry name" value="IspE"/>
    <property type="match status" value="1"/>
</dbReference>
<gene>
    <name evidence="9 12" type="primary">ispE</name>
    <name evidence="12" type="ORF">L248_0977</name>
</gene>
<evidence type="ECO:0000313" key="13">
    <source>
        <dbReference type="Proteomes" id="UP000030647"/>
    </source>
</evidence>
<dbReference type="Gene3D" id="3.30.230.10">
    <property type="match status" value="1"/>
</dbReference>
<keyword evidence="4 9" id="KW-0808">Transferase</keyword>
<dbReference type="eggNOG" id="COG1947">
    <property type="taxonomic scope" value="Bacteria"/>
</dbReference>
<dbReference type="EC" id="2.7.1.148" evidence="2 9"/>
<dbReference type="Pfam" id="PF00288">
    <property type="entry name" value="GHMP_kinases_N"/>
    <property type="match status" value="1"/>
</dbReference>
<evidence type="ECO:0000256" key="3">
    <source>
        <dbReference type="ARBA" id="ARBA00017473"/>
    </source>
</evidence>
<dbReference type="PANTHER" id="PTHR43527">
    <property type="entry name" value="4-DIPHOSPHOCYTIDYL-2-C-METHYL-D-ERYTHRITOL KINASE, CHLOROPLASTIC"/>
    <property type="match status" value="1"/>
</dbReference>
<dbReference type="GO" id="GO:0016114">
    <property type="term" value="P:terpenoid biosynthetic process"/>
    <property type="evidence" value="ECO:0007669"/>
    <property type="project" value="UniProtKB-UniRule"/>
</dbReference>
<dbReference type="InterPro" id="IPR013750">
    <property type="entry name" value="GHMP_kinase_C_dom"/>
</dbReference>
<dbReference type="UniPathway" id="UPA00056">
    <property type="reaction ID" value="UER00094"/>
</dbReference>
<evidence type="ECO:0000256" key="7">
    <source>
        <dbReference type="ARBA" id="ARBA00022840"/>
    </source>
</evidence>
<evidence type="ECO:0000256" key="5">
    <source>
        <dbReference type="ARBA" id="ARBA00022741"/>
    </source>
</evidence>
<evidence type="ECO:0000256" key="2">
    <source>
        <dbReference type="ARBA" id="ARBA00012052"/>
    </source>
</evidence>
<dbReference type="GO" id="GO:0050515">
    <property type="term" value="F:4-(cytidine 5'-diphospho)-2-C-methyl-D-erythritol kinase activity"/>
    <property type="evidence" value="ECO:0007669"/>
    <property type="project" value="UniProtKB-UniRule"/>
</dbReference>
<dbReference type="InterPro" id="IPR036554">
    <property type="entry name" value="GHMP_kinase_C_sf"/>
</dbReference>
<dbReference type="NCBIfam" id="TIGR00154">
    <property type="entry name" value="ispE"/>
    <property type="match status" value="1"/>
</dbReference>
<reference evidence="13" key="1">
    <citation type="journal article" date="2013" name="Genome Announc.">
        <title>Whole-Genome Sequencing of Lactobacillus shenzhenensis Strain LY-73T.</title>
        <authorList>
            <person name="Lin Z."/>
            <person name="Liu Z."/>
            <person name="Yang R."/>
            <person name="Zou Y."/>
            <person name="Wan D."/>
            <person name="Chen J."/>
            <person name="Guo M."/>
            <person name="Zhao J."/>
            <person name="Fang C."/>
            <person name="Yang R."/>
            <person name="Liu F."/>
        </authorList>
    </citation>
    <scope>NUCLEOTIDE SEQUENCE [LARGE SCALE GENOMIC DNA]</scope>
    <source>
        <strain evidence="13">LY-73</strain>
    </source>
</reference>
<evidence type="ECO:0000259" key="10">
    <source>
        <dbReference type="Pfam" id="PF00288"/>
    </source>
</evidence>
<dbReference type="SUPFAM" id="SSF55060">
    <property type="entry name" value="GHMP Kinase, C-terminal domain"/>
    <property type="match status" value="1"/>
</dbReference>
<dbReference type="Proteomes" id="UP000030647">
    <property type="component" value="Unassembled WGS sequence"/>
</dbReference>
<dbReference type="GO" id="GO:0019288">
    <property type="term" value="P:isopentenyl diphosphate biosynthetic process, methylerythritol 4-phosphate pathway"/>
    <property type="evidence" value="ECO:0007669"/>
    <property type="project" value="UniProtKB-UniRule"/>
</dbReference>
<dbReference type="GO" id="GO:0005524">
    <property type="term" value="F:ATP binding"/>
    <property type="evidence" value="ECO:0007669"/>
    <property type="project" value="UniProtKB-UniRule"/>
</dbReference>
<dbReference type="InterPro" id="IPR014721">
    <property type="entry name" value="Ribsml_uS5_D2-typ_fold_subgr"/>
</dbReference>
<dbReference type="PIRSF" id="PIRSF010376">
    <property type="entry name" value="IspE"/>
    <property type="match status" value="1"/>
</dbReference>
<dbReference type="SUPFAM" id="SSF54211">
    <property type="entry name" value="Ribosomal protein S5 domain 2-like"/>
    <property type="match status" value="1"/>
</dbReference>
<dbReference type="Pfam" id="PF08544">
    <property type="entry name" value="GHMP_kinases_C"/>
    <property type="match status" value="1"/>
</dbReference>
<keyword evidence="5 9" id="KW-0547">Nucleotide-binding</keyword>
<accession>U4TM11</accession>
<comment type="catalytic activity">
    <reaction evidence="9">
        <text>4-CDP-2-C-methyl-D-erythritol + ATP = 4-CDP-2-C-methyl-D-erythritol 2-phosphate + ADP + H(+)</text>
        <dbReference type="Rhea" id="RHEA:18437"/>
        <dbReference type="ChEBI" id="CHEBI:15378"/>
        <dbReference type="ChEBI" id="CHEBI:30616"/>
        <dbReference type="ChEBI" id="CHEBI:57823"/>
        <dbReference type="ChEBI" id="CHEBI:57919"/>
        <dbReference type="ChEBI" id="CHEBI:456216"/>
        <dbReference type="EC" id="2.7.1.148"/>
    </reaction>
</comment>
<dbReference type="InterPro" id="IPR004424">
    <property type="entry name" value="IspE"/>
</dbReference>
<protein>
    <recommendedName>
        <fullName evidence="3 9">4-diphosphocytidyl-2-C-methyl-D-erythritol kinase</fullName>
        <shortName evidence="9">CMK</shortName>
        <ecNumber evidence="2 9">2.7.1.148</ecNumber>
    </recommendedName>
    <alternativeName>
        <fullName evidence="8 9">4-(cytidine-5'-diphospho)-2-C-methyl-D-erythritol kinase</fullName>
    </alternativeName>
</protein>
<evidence type="ECO:0000256" key="6">
    <source>
        <dbReference type="ARBA" id="ARBA00022777"/>
    </source>
</evidence>
<dbReference type="EMBL" id="KI271598">
    <property type="protein sequence ID" value="ERL64435.1"/>
    <property type="molecule type" value="Genomic_DNA"/>
</dbReference>
<dbReference type="HOGENOM" id="CLU_053057_2_0_9"/>
<comment type="similarity">
    <text evidence="1 9">Belongs to the GHMP kinase family. IspE subfamily.</text>
</comment>
<keyword evidence="6 9" id="KW-0418">Kinase</keyword>
<feature type="domain" description="GHMP kinase C-terminal" evidence="11">
    <location>
        <begin position="142"/>
        <end position="215"/>
    </location>
</feature>
<dbReference type="InterPro" id="IPR006204">
    <property type="entry name" value="GHMP_kinase_N_dom"/>
</dbReference>
<evidence type="ECO:0000256" key="8">
    <source>
        <dbReference type="ARBA" id="ARBA00032554"/>
    </source>
</evidence>
<dbReference type="PANTHER" id="PTHR43527:SF2">
    <property type="entry name" value="4-DIPHOSPHOCYTIDYL-2-C-METHYL-D-ERYTHRITOL KINASE, CHLOROPLASTIC"/>
    <property type="match status" value="1"/>
</dbReference>
<dbReference type="InterPro" id="IPR020568">
    <property type="entry name" value="Ribosomal_Su5_D2-typ_SF"/>
</dbReference>
<feature type="active site" evidence="9">
    <location>
        <position position="79"/>
    </location>
</feature>
<feature type="domain" description="GHMP kinase N-terminal" evidence="10">
    <location>
        <begin position="9"/>
        <end position="86"/>
    </location>
</feature>
<comment type="function">
    <text evidence="9">Catalyzes the phosphorylation of the position 2 hydroxy group of 4-diphosphocytidyl-2C-methyl-D-erythritol.</text>
</comment>
<name>U4TM11_9LACO</name>
<comment type="caution">
    <text evidence="9">Lacks conserved residue(s) required for the propagation of feature annotation.</text>
</comment>
<dbReference type="Gene3D" id="3.30.70.890">
    <property type="entry name" value="GHMP kinase, C-terminal domain"/>
    <property type="match status" value="1"/>
</dbReference>
<dbReference type="AlphaFoldDB" id="U4TM11"/>
<keyword evidence="13" id="KW-1185">Reference proteome</keyword>
<feature type="binding site" evidence="9">
    <location>
        <begin position="37"/>
        <end position="47"/>
    </location>
    <ligand>
        <name>ATP</name>
        <dbReference type="ChEBI" id="CHEBI:30616"/>
    </ligand>
</feature>
<organism evidence="12 13">
    <name type="scientific">Schleiferilactobacillus shenzhenensis LY-73</name>
    <dbReference type="NCBI Taxonomy" id="1231336"/>
    <lineage>
        <taxon>Bacteria</taxon>
        <taxon>Bacillati</taxon>
        <taxon>Bacillota</taxon>
        <taxon>Bacilli</taxon>
        <taxon>Lactobacillales</taxon>
        <taxon>Lactobacillaceae</taxon>
        <taxon>Schleiferilactobacillus</taxon>
    </lineage>
</organism>